<gene>
    <name evidence="4" type="ORF">EV702DRAFT_1111336</name>
</gene>
<feature type="region of interest" description="Disordered" evidence="2">
    <location>
        <begin position="50"/>
        <end position="69"/>
    </location>
</feature>
<keyword evidence="1" id="KW-0238">DNA-binding</keyword>
<dbReference type="SUPFAM" id="SSF47095">
    <property type="entry name" value="HMG-box"/>
    <property type="match status" value="1"/>
</dbReference>
<dbReference type="AlphaFoldDB" id="A0A9P6ZTK6"/>
<keyword evidence="5" id="KW-1185">Reference proteome</keyword>
<evidence type="ECO:0000259" key="3">
    <source>
        <dbReference type="PROSITE" id="PS50118"/>
    </source>
</evidence>
<dbReference type="InterPro" id="IPR036910">
    <property type="entry name" value="HMG_box_dom_sf"/>
</dbReference>
<evidence type="ECO:0000313" key="4">
    <source>
        <dbReference type="EMBL" id="KAG1776248.1"/>
    </source>
</evidence>
<feature type="non-terminal residue" evidence="4">
    <location>
        <position position="69"/>
    </location>
</feature>
<dbReference type="OrthoDB" id="1919336at2759"/>
<proteinExistence type="predicted"/>
<dbReference type="GO" id="GO:0005634">
    <property type="term" value="C:nucleus"/>
    <property type="evidence" value="ECO:0007669"/>
    <property type="project" value="UniProtKB-UniRule"/>
</dbReference>
<dbReference type="Proteomes" id="UP000714275">
    <property type="component" value="Unassembled WGS sequence"/>
</dbReference>
<reference evidence="4" key="1">
    <citation type="journal article" date="2020" name="New Phytol.">
        <title>Comparative genomics reveals dynamic genome evolution in host specialist ectomycorrhizal fungi.</title>
        <authorList>
            <person name="Lofgren L.A."/>
            <person name="Nguyen N.H."/>
            <person name="Vilgalys R."/>
            <person name="Ruytinx J."/>
            <person name="Liao H.L."/>
            <person name="Branco S."/>
            <person name="Kuo A."/>
            <person name="LaButti K."/>
            <person name="Lipzen A."/>
            <person name="Andreopoulos W."/>
            <person name="Pangilinan J."/>
            <person name="Riley R."/>
            <person name="Hundley H."/>
            <person name="Na H."/>
            <person name="Barry K."/>
            <person name="Grigoriev I.V."/>
            <person name="Stajich J.E."/>
            <person name="Kennedy P.G."/>
        </authorList>
    </citation>
    <scope>NUCLEOTIDE SEQUENCE</scope>
    <source>
        <strain evidence="4">DOB743</strain>
    </source>
</reference>
<feature type="domain" description="HMG box" evidence="3">
    <location>
        <begin position="1"/>
        <end position="39"/>
    </location>
</feature>
<sequence length="69" mass="8147">MAKEAAATWNGFTLAEKQPYYNEGEVLKEQYGEKLHDYWKTASPKTVRKINAHRKHDGRNKIHRPHQEN</sequence>
<evidence type="ECO:0000313" key="5">
    <source>
        <dbReference type="Proteomes" id="UP000714275"/>
    </source>
</evidence>
<dbReference type="EMBL" id="JABBWD010000028">
    <property type="protein sequence ID" value="KAG1776248.1"/>
    <property type="molecule type" value="Genomic_DNA"/>
</dbReference>
<keyword evidence="1" id="KW-0539">Nucleus</keyword>
<accession>A0A9P6ZTK6</accession>
<dbReference type="InterPro" id="IPR009071">
    <property type="entry name" value="HMG_box_dom"/>
</dbReference>
<evidence type="ECO:0000256" key="2">
    <source>
        <dbReference type="SAM" id="MobiDB-lite"/>
    </source>
</evidence>
<organism evidence="4 5">
    <name type="scientific">Suillus placidus</name>
    <dbReference type="NCBI Taxonomy" id="48579"/>
    <lineage>
        <taxon>Eukaryota</taxon>
        <taxon>Fungi</taxon>
        <taxon>Dikarya</taxon>
        <taxon>Basidiomycota</taxon>
        <taxon>Agaricomycotina</taxon>
        <taxon>Agaricomycetes</taxon>
        <taxon>Agaricomycetidae</taxon>
        <taxon>Boletales</taxon>
        <taxon>Suillineae</taxon>
        <taxon>Suillaceae</taxon>
        <taxon>Suillus</taxon>
    </lineage>
</organism>
<dbReference type="PROSITE" id="PS50118">
    <property type="entry name" value="HMG_BOX_2"/>
    <property type="match status" value="1"/>
</dbReference>
<dbReference type="GO" id="GO:0003677">
    <property type="term" value="F:DNA binding"/>
    <property type="evidence" value="ECO:0007669"/>
    <property type="project" value="UniProtKB-UniRule"/>
</dbReference>
<evidence type="ECO:0000256" key="1">
    <source>
        <dbReference type="PROSITE-ProRule" id="PRU00267"/>
    </source>
</evidence>
<protein>
    <recommendedName>
        <fullName evidence="3">HMG box domain-containing protein</fullName>
    </recommendedName>
</protein>
<comment type="caution">
    <text evidence="4">The sequence shown here is derived from an EMBL/GenBank/DDBJ whole genome shotgun (WGS) entry which is preliminary data.</text>
</comment>
<name>A0A9P6ZTK6_9AGAM</name>
<dbReference type="Gene3D" id="1.10.30.10">
    <property type="entry name" value="High mobility group box domain"/>
    <property type="match status" value="1"/>
</dbReference>
<feature type="DNA-binding region" description="HMG box" evidence="1">
    <location>
        <begin position="1"/>
        <end position="39"/>
    </location>
</feature>